<dbReference type="EMBL" id="SIXI01000003">
    <property type="protein sequence ID" value="TBO31399.1"/>
    <property type="molecule type" value="Genomic_DNA"/>
</dbReference>
<keyword evidence="3" id="KW-1185">Reference proteome</keyword>
<gene>
    <name evidence="2" type="ORF">EYS42_09190</name>
</gene>
<dbReference type="Proteomes" id="UP000292120">
    <property type="component" value="Unassembled WGS sequence"/>
</dbReference>
<evidence type="ECO:0000313" key="3">
    <source>
        <dbReference type="Proteomes" id="UP000292120"/>
    </source>
</evidence>
<accession>A0A4Q9H4Y5</accession>
<dbReference type="AlphaFoldDB" id="A0A4Q9H4Y5"/>
<evidence type="ECO:0000256" key="1">
    <source>
        <dbReference type="SAM" id="MobiDB-lite"/>
    </source>
</evidence>
<proteinExistence type="predicted"/>
<comment type="caution">
    <text evidence="2">The sequence shown here is derived from an EMBL/GenBank/DDBJ whole genome shotgun (WGS) entry which is preliminary data.</text>
</comment>
<name>A0A4Q9H4Y5_9BURK</name>
<organism evidence="2 3">
    <name type="scientific">Aquabacterium lacunae</name>
    <dbReference type="NCBI Taxonomy" id="2528630"/>
    <lineage>
        <taxon>Bacteria</taxon>
        <taxon>Pseudomonadati</taxon>
        <taxon>Pseudomonadota</taxon>
        <taxon>Betaproteobacteria</taxon>
        <taxon>Burkholderiales</taxon>
        <taxon>Aquabacterium</taxon>
    </lineage>
</organism>
<protein>
    <submittedName>
        <fullName evidence="2">Uncharacterized protein</fullName>
    </submittedName>
</protein>
<sequence length="129" mass="13803">MNARSPYRTTPIPFSNNALVFQTPTRAGSAALIASEPKRSPWSTAIAQLSKPAGSDSAAPKNAAMTPARPAEPSAPLRSTRARYDGPHALSIRSATSGRHYRFEHPGAEQVIDTIDIALLRKIEGITIL</sequence>
<dbReference type="RefSeq" id="WP_130967853.1">
    <property type="nucleotide sequence ID" value="NZ_SIXI01000003.1"/>
</dbReference>
<feature type="region of interest" description="Disordered" evidence="1">
    <location>
        <begin position="49"/>
        <end position="86"/>
    </location>
</feature>
<reference evidence="2 3" key="1">
    <citation type="submission" date="2019-02" db="EMBL/GenBank/DDBJ databases">
        <title>Aquabacterium sp. strain KMB7.</title>
        <authorList>
            <person name="Chen W.-M."/>
        </authorList>
    </citation>
    <scope>NUCLEOTIDE SEQUENCE [LARGE SCALE GENOMIC DNA]</scope>
    <source>
        <strain evidence="2 3">KMB7</strain>
    </source>
</reference>
<evidence type="ECO:0000313" key="2">
    <source>
        <dbReference type="EMBL" id="TBO31399.1"/>
    </source>
</evidence>
<dbReference type="OrthoDB" id="9156939at2"/>